<keyword evidence="1" id="KW-0812">Transmembrane</keyword>
<gene>
    <name evidence="2" type="ORF">MTR62_15450</name>
</gene>
<evidence type="ECO:0000313" key="2">
    <source>
        <dbReference type="EMBL" id="MCJ2184080.1"/>
    </source>
</evidence>
<feature type="transmembrane region" description="Helical" evidence="1">
    <location>
        <begin position="21"/>
        <end position="41"/>
    </location>
</feature>
<feature type="transmembrane region" description="Helical" evidence="1">
    <location>
        <begin position="53"/>
        <end position="73"/>
    </location>
</feature>
<dbReference type="Proteomes" id="UP001162881">
    <property type="component" value="Unassembled WGS sequence"/>
</dbReference>
<keyword evidence="1" id="KW-0472">Membrane</keyword>
<dbReference type="EMBL" id="JALHLF010000075">
    <property type="protein sequence ID" value="MCJ2184080.1"/>
    <property type="molecule type" value="Genomic_DNA"/>
</dbReference>
<keyword evidence="3" id="KW-1185">Reference proteome</keyword>
<evidence type="ECO:0000256" key="1">
    <source>
        <dbReference type="SAM" id="Phobius"/>
    </source>
</evidence>
<proteinExistence type="predicted"/>
<dbReference type="RefSeq" id="WP_244022545.1">
    <property type="nucleotide sequence ID" value="NZ_JALHLF010000075.1"/>
</dbReference>
<reference evidence="2" key="1">
    <citation type="submission" date="2022-03" db="EMBL/GenBank/DDBJ databases">
        <title>Identification of a novel bacterium isolated from mangrove sediments.</title>
        <authorList>
            <person name="Pan X."/>
        </authorList>
    </citation>
    <scope>NUCLEOTIDE SEQUENCE</scope>
    <source>
        <strain evidence="2">B1949</strain>
    </source>
</reference>
<protein>
    <submittedName>
        <fullName evidence="2">Uncharacterized protein</fullName>
    </submittedName>
</protein>
<keyword evidence="1" id="KW-1133">Transmembrane helix</keyword>
<organism evidence="2 3">
    <name type="scientific">Novosphingobium organovorum</name>
    <dbReference type="NCBI Taxonomy" id="2930092"/>
    <lineage>
        <taxon>Bacteria</taxon>
        <taxon>Pseudomonadati</taxon>
        <taxon>Pseudomonadota</taxon>
        <taxon>Alphaproteobacteria</taxon>
        <taxon>Sphingomonadales</taxon>
        <taxon>Sphingomonadaceae</taxon>
        <taxon>Novosphingobium</taxon>
    </lineage>
</organism>
<accession>A0ABT0BGN7</accession>
<sequence>MLDAFLKPGDWFARKRFGFGAGLPIAWQGWVVYALYLAIMLGCSHWRHDAQPLDARAALVAMIGATGLLFLIVSRRTQPKE</sequence>
<name>A0ABT0BGN7_9SPHN</name>
<evidence type="ECO:0000313" key="3">
    <source>
        <dbReference type="Proteomes" id="UP001162881"/>
    </source>
</evidence>
<comment type="caution">
    <text evidence="2">The sequence shown here is derived from an EMBL/GenBank/DDBJ whole genome shotgun (WGS) entry which is preliminary data.</text>
</comment>